<accession>A0A8K0WRW6</accession>
<evidence type="ECO:0000313" key="3">
    <source>
        <dbReference type="Proteomes" id="UP000813444"/>
    </source>
</evidence>
<organism evidence="2 3">
    <name type="scientific">Stachybotrys elegans</name>
    <dbReference type="NCBI Taxonomy" id="80388"/>
    <lineage>
        <taxon>Eukaryota</taxon>
        <taxon>Fungi</taxon>
        <taxon>Dikarya</taxon>
        <taxon>Ascomycota</taxon>
        <taxon>Pezizomycotina</taxon>
        <taxon>Sordariomycetes</taxon>
        <taxon>Hypocreomycetidae</taxon>
        <taxon>Hypocreales</taxon>
        <taxon>Stachybotryaceae</taxon>
        <taxon>Stachybotrys</taxon>
    </lineage>
</organism>
<dbReference type="Proteomes" id="UP000813444">
    <property type="component" value="Unassembled WGS sequence"/>
</dbReference>
<keyword evidence="3" id="KW-1185">Reference proteome</keyword>
<feature type="region of interest" description="Disordered" evidence="1">
    <location>
        <begin position="149"/>
        <end position="196"/>
    </location>
</feature>
<sequence>MSDRPNLSLPARAPSMIRYHDQPMELHPVALYTLVELSDAELGDLQRECESACVDLGHEPGNCVRPAPQSRFVGEPLRAVFDYHLDLGTQNTYDPRYFVVAVGKDWRTEGVVLVTLDDDDLDCVVDQYRTKAADAGLSVVNLQIGNSSWSEEKDGYGLDPNDDSGSGDGDDDNDDDDDDDNDDEGPPAPTKNVPLGYYIPIYSHSGLDEDEVVARLTPGYKTMSPENIACTVQAQLTPRSSNSDTATTQDLVQQANTLHPRRCAKNKFLHKAHILVVDNPDPTDRGMVMVQLPPWDTTASKADLQRIGEELASRSPPYIRIPYAAHEGLQRRFLLICNGDTEWPSEEIRKQPAFIVFLYNTQGKGLTFGMNLIDPEAGRRMPGEERVVYAPRLIKNPGHGLERIEWSYDEAVRRFPWFCREQRFVEGLDRRFFMCVDSEDAAQTGILLVKRDWDGNLWGRTRDEVLNLPVDGVRSVRVPIREAWSLLERGRVGETDGMSEELKDFFS</sequence>
<protein>
    <submittedName>
        <fullName evidence="2">Uncharacterized protein</fullName>
    </submittedName>
</protein>
<dbReference type="AlphaFoldDB" id="A0A8K0WRW6"/>
<proteinExistence type="predicted"/>
<name>A0A8K0WRW6_9HYPO</name>
<gene>
    <name evidence="2" type="ORF">B0I35DRAFT_434405</name>
</gene>
<comment type="caution">
    <text evidence="2">The sequence shown here is derived from an EMBL/GenBank/DDBJ whole genome shotgun (WGS) entry which is preliminary data.</text>
</comment>
<reference evidence="2" key="1">
    <citation type="journal article" date="2021" name="Nat. Commun.">
        <title>Genetic determinants of endophytism in the Arabidopsis root mycobiome.</title>
        <authorList>
            <person name="Mesny F."/>
            <person name="Miyauchi S."/>
            <person name="Thiergart T."/>
            <person name="Pickel B."/>
            <person name="Atanasova L."/>
            <person name="Karlsson M."/>
            <person name="Huettel B."/>
            <person name="Barry K.W."/>
            <person name="Haridas S."/>
            <person name="Chen C."/>
            <person name="Bauer D."/>
            <person name="Andreopoulos W."/>
            <person name="Pangilinan J."/>
            <person name="LaButti K."/>
            <person name="Riley R."/>
            <person name="Lipzen A."/>
            <person name="Clum A."/>
            <person name="Drula E."/>
            <person name="Henrissat B."/>
            <person name="Kohler A."/>
            <person name="Grigoriev I.V."/>
            <person name="Martin F.M."/>
            <person name="Hacquard S."/>
        </authorList>
    </citation>
    <scope>NUCLEOTIDE SEQUENCE</scope>
    <source>
        <strain evidence="2">MPI-CAGE-CH-0235</strain>
    </source>
</reference>
<evidence type="ECO:0000256" key="1">
    <source>
        <dbReference type="SAM" id="MobiDB-lite"/>
    </source>
</evidence>
<feature type="compositionally biased region" description="Acidic residues" evidence="1">
    <location>
        <begin position="168"/>
        <end position="185"/>
    </location>
</feature>
<dbReference type="OrthoDB" id="538223at2759"/>
<evidence type="ECO:0000313" key="2">
    <source>
        <dbReference type="EMBL" id="KAH7317013.1"/>
    </source>
</evidence>
<dbReference type="EMBL" id="JAGPNK010000008">
    <property type="protein sequence ID" value="KAH7317013.1"/>
    <property type="molecule type" value="Genomic_DNA"/>
</dbReference>